<evidence type="ECO:0000313" key="7">
    <source>
        <dbReference type="EMBL" id="CAI8012246.1"/>
    </source>
</evidence>
<dbReference type="InterPro" id="IPR011611">
    <property type="entry name" value="PfkB_dom"/>
</dbReference>
<dbReference type="EMBL" id="CASHTH010001174">
    <property type="protein sequence ID" value="CAI8012246.1"/>
    <property type="molecule type" value="Genomic_DNA"/>
</dbReference>
<dbReference type="InterPro" id="IPR029056">
    <property type="entry name" value="Ribokinase-like"/>
</dbReference>
<evidence type="ECO:0000256" key="4">
    <source>
        <dbReference type="ARBA" id="ARBA00022777"/>
    </source>
</evidence>
<keyword evidence="3" id="KW-0547">Nucleotide-binding</keyword>
<comment type="caution">
    <text evidence="7">The sequence shown here is derived from an EMBL/GenBank/DDBJ whole genome shotgun (WGS) entry which is preliminary data.</text>
</comment>
<keyword evidence="2" id="KW-0808">Transferase</keyword>
<dbReference type="PANTHER" id="PTHR43085:SF1">
    <property type="entry name" value="PSEUDOURIDINE KINASE-RELATED"/>
    <property type="match status" value="1"/>
</dbReference>
<dbReference type="PROSITE" id="PS00584">
    <property type="entry name" value="PFKB_KINASES_2"/>
    <property type="match status" value="1"/>
</dbReference>
<organism evidence="7 8">
    <name type="scientific">Geodia barretti</name>
    <name type="common">Barrett's horny sponge</name>
    <dbReference type="NCBI Taxonomy" id="519541"/>
    <lineage>
        <taxon>Eukaryota</taxon>
        <taxon>Metazoa</taxon>
        <taxon>Porifera</taxon>
        <taxon>Demospongiae</taxon>
        <taxon>Heteroscleromorpha</taxon>
        <taxon>Tetractinellida</taxon>
        <taxon>Astrophorina</taxon>
        <taxon>Geodiidae</taxon>
        <taxon>Geodia</taxon>
    </lineage>
</organism>
<evidence type="ECO:0000259" key="6">
    <source>
        <dbReference type="Pfam" id="PF00294"/>
    </source>
</evidence>
<dbReference type="GO" id="GO:0016301">
    <property type="term" value="F:kinase activity"/>
    <property type="evidence" value="ECO:0007669"/>
    <property type="project" value="UniProtKB-KW"/>
</dbReference>
<evidence type="ECO:0000256" key="5">
    <source>
        <dbReference type="ARBA" id="ARBA00022840"/>
    </source>
</evidence>
<feature type="domain" description="Carbohydrate kinase PfkB" evidence="6">
    <location>
        <begin position="7"/>
        <end position="145"/>
    </location>
</feature>
<reference evidence="7" key="1">
    <citation type="submission" date="2023-03" db="EMBL/GenBank/DDBJ databases">
        <authorList>
            <person name="Steffen K."/>
            <person name="Cardenas P."/>
        </authorList>
    </citation>
    <scope>NUCLEOTIDE SEQUENCE</scope>
</reference>
<evidence type="ECO:0000256" key="3">
    <source>
        <dbReference type="ARBA" id="ARBA00022741"/>
    </source>
</evidence>
<dbReference type="Proteomes" id="UP001174909">
    <property type="component" value="Unassembled WGS sequence"/>
</dbReference>
<evidence type="ECO:0000256" key="2">
    <source>
        <dbReference type="ARBA" id="ARBA00022679"/>
    </source>
</evidence>
<sequence length="150" mass="16025">MYDPALFPDRKAYRKRIEKLLHFATLVKASVDDLAWLYPGESHVDTAMRWLDAGPSVVVVTLGSNGAVGLTSDAVVNSPGVRVKVADTVGAGDAFMAALLARLDDRGLLRQDALETLSEDTLADSLAYANRAAALACTRLGADPPTKREL</sequence>
<keyword evidence="8" id="KW-1185">Reference proteome</keyword>
<dbReference type="SUPFAM" id="SSF53613">
    <property type="entry name" value="Ribokinase-like"/>
    <property type="match status" value="1"/>
</dbReference>
<keyword evidence="4" id="KW-0418">Kinase</keyword>
<comment type="similarity">
    <text evidence="1">Belongs to the carbohydrate kinase PfkB family.</text>
</comment>
<dbReference type="Gene3D" id="3.40.1190.20">
    <property type="match status" value="1"/>
</dbReference>
<name>A0AA35RL29_GEOBA</name>
<dbReference type="GO" id="GO:0005524">
    <property type="term" value="F:ATP binding"/>
    <property type="evidence" value="ECO:0007669"/>
    <property type="project" value="UniProtKB-KW"/>
</dbReference>
<accession>A0AA35RL29</accession>
<protein>
    <submittedName>
        <fullName evidence="7">Fructokinase</fullName>
    </submittedName>
</protein>
<dbReference type="AlphaFoldDB" id="A0AA35RL29"/>
<dbReference type="Pfam" id="PF00294">
    <property type="entry name" value="PfkB"/>
    <property type="match status" value="1"/>
</dbReference>
<dbReference type="GO" id="GO:0006796">
    <property type="term" value="P:phosphate-containing compound metabolic process"/>
    <property type="evidence" value="ECO:0007669"/>
    <property type="project" value="UniProtKB-ARBA"/>
</dbReference>
<dbReference type="PANTHER" id="PTHR43085">
    <property type="entry name" value="HEXOKINASE FAMILY MEMBER"/>
    <property type="match status" value="1"/>
</dbReference>
<proteinExistence type="inferred from homology"/>
<keyword evidence="5" id="KW-0067">ATP-binding</keyword>
<gene>
    <name evidence="7" type="ORF">GBAR_LOCUS7861</name>
</gene>
<evidence type="ECO:0000313" key="8">
    <source>
        <dbReference type="Proteomes" id="UP001174909"/>
    </source>
</evidence>
<evidence type="ECO:0000256" key="1">
    <source>
        <dbReference type="ARBA" id="ARBA00010688"/>
    </source>
</evidence>
<dbReference type="InterPro" id="IPR050306">
    <property type="entry name" value="PfkB_Carbo_kinase"/>
</dbReference>
<dbReference type="InterPro" id="IPR002173">
    <property type="entry name" value="Carboh/pur_kinase_PfkB_CS"/>
</dbReference>